<dbReference type="AlphaFoldDB" id="A0A3N5Y1V2"/>
<feature type="transmembrane region" description="Helical" evidence="1">
    <location>
        <begin position="541"/>
        <end position="566"/>
    </location>
</feature>
<dbReference type="GO" id="GO:0008237">
    <property type="term" value="F:metallopeptidase activity"/>
    <property type="evidence" value="ECO:0007669"/>
    <property type="project" value="InterPro"/>
</dbReference>
<sequence>MMFRSEWALLMRQPLVWVSVVLLPGFAFLLAMGTHRDEAIASQQLQMLEMTLLLMVLPIMCGALSPISFLRDQTYNMRELIEASPVSVALRYLVRLGVVASFALVMVIIGYATLSWAVVSKLNVEYAFFSSTLWMLAVLAVPSILFLTSLALWVCRRFPNRPVVYALFAAVWLGYMTLASMTGSPIMAGSAVANEGLLYGMKLLDPYGITAILAQYKVGYTEVTLDVYVIFNRLLYVLLAALLTISALRCSPAAISSTNANTKGINKTDPNNKTVEISRVAPRIRFSSGLQQICAFHLTGLLNDHLTKLLLIAWSLVIFSESVAGIDFAEPLSVLLPSSVDAFNRVAWDVMPVMGTALLLLWSWQMCWRGKQCGFAEFIGTTPVSSFALALGQFLALLGMLAILMLLSAAGVFAAEIFANSQILPMHYVAQLGFTFIQLALMGAIFIAIHTWSTKQLVAGGVIAFILLVKLSPLTGILEIAHPLWDIAGTPLQAPDRFWGYQASLSSYLPFTLFWLITVCALFLVAVNYSHRGTGIANSAIRWITMPSLVLIVVSVVSGIVLHISLHNEHPMMSSADRAAWRADYERNYLHWADVAQPVVTALDNKVALFPEQGFAEFDFTMTLTNQTDQAIDSILIGGYSTVKYSSVSLHNAELTEHSERLNQYVFSLSTPLMPGQNTSLHVSLRQERRTLWPASMHHIIHSGFTYLRGIPMMPVVGFNHGYRLRNNERRADNGLAEMKYIKPSSLSFEHSIQEARYDRVSMRTVISTQAGHTALTQGALVDSWQQNGRHYFEYETAERISNIPTWISVPFASQSDQVGDVSLLVYSPMKTDASQINLLAMKDTVEWLSENIHAYRGKRLSMVATPNIGSTGYALPQLMLINHKVGFRAFPAEDAGFDQRYRRAVHETAHQWFGHDIGNGVLEDGAFLIESMAKYVELVMIEKRYGKAAKDALVDYEYRRYQMGRARSKQPTEALVNATDSFDQYSRATIVFDKLREMLGDEVIVSSLQQLWQQHGYPQRPATSMDFVRILKDKVQDQDRDAIEKLLLGTDVRDWL</sequence>
<comment type="caution">
    <text evidence="3">The sequence shown here is derived from an EMBL/GenBank/DDBJ whole genome shotgun (WGS) entry which is preliminary data.</text>
</comment>
<proteinExistence type="predicted"/>
<feature type="transmembrane region" description="Helical" evidence="1">
    <location>
        <begin position="133"/>
        <end position="155"/>
    </location>
</feature>
<feature type="transmembrane region" description="Helical" evidence="1">
    <location>
        <begin position="162"/>
        <end position="181"/>
    </location>
</feature>
<keyword evidence="4" id="KW-1185">Reference proteome</keyword>
<keyword evidence="1" id="KW-0812">Transmembrane</keyword>
<evidence type="ECO:0000313" key="3">
    <source>
        <dbReference type="EMBL" id="RPJ66566.1"/>
    </source>
</evidence>
<dbReference type="GO" id="GO:0008270">
    <property type="term" value="F:zinc ion binding"/>
    <property type="evidence" value="ECO:0007669"/>
    <property type="project" value="InterPro"/>
</dbReference>
<reference evidence="3 4" key="1">
    <citation type="submission" date="2018-11" db="EMBL/GenBank/DDBJ databases">
        <authorList>
            <person name="Ye M.-Q."/>
            <person name="Du Z.-J."/>
        </authorList>
    </citation>
    <scope>NUCLEOTIDE SEQUENCE [LARGE SCALE GENOMIC DNA]</scope>
    <source>
        <strain evidence="3 4">U0105</strain>
    </source>
</reference>
<feature type="transmembrane region" description="Helical" evidence="1">
    <location>
        <begin position="384"/>
        <end position="408"/>
    </location>
</feature>
<feature type="domain" description="Peptidase M1 membrane alanine aminopeptidase" evidence="2">
    <location>
        <begin position="906"/>
        <end position="1037"/>
    </location>
</feature>
<gene>
    <name evidence="3" type="ORF">DRW07_10800</name>
</gene>
<evidence type="ECO:0000256" key="1">
    <source>
        <dbReference type="SAM" id="Phobius"/>
    </source>
</evidence>
<keyword evidence="1" id="KW-1133">Transmembrane helix</keyword>
<dbReference type="RefSeq" id="WP_124027924.1">
    <property type="nucleotide sequence ID" value="NZ_JBHRSN010000006.1"/>
</dbReference>
<feature type="transmembrane region" description="Helical" evidence="1">
    <location>
        <begin position="505"/>
        <end position="529"/>
    </location>
</feature>
<dbReference type="InterPro" id="IPR027268">
    <property type="entry name" value="Peptidase_M4/M1_CTD_sf"/>
</dbReference>
<feature type="transmembrane region" description="Helical" evidence="1">
    <location>
        <begin position="428"/>
        <end position="449"/>
    </location>
</feature>
<evidence type="ECO:0000259" key="2">
    <source>
        <dbReference type="Pfam" id="PF01433"/>
    </source>
</evidence>
<name>A0A3N5Y1V2_9ALTE</name>
<accession>A0A3N5Y1V2</accession>
<feature type="transmembrane region" description="Helical" evidence="1">
    <location>
        <begin position="346"/>
        <end position="364"/>
    </location>
</feature>
<dbReference type="InterPro" id="IPR014782">
    <property type="entry name" value="Peptidase_M1_dom"/>
</dbReference>
<dbReference type="OrthoDB" id="100605at2"/>
<dbReference type="Pfam" id="PF01433">
    <property type="entry name" value="Peptidase_M1"/>
    <property type="match status" value="1"/>
</dbReference>
<dbReference type="Proteomes" id="UP000275281">
    <property type="component" value="Unassembled WGS sequence"/>
</dbReference>
<protein>
    <recommendedName>
        <fullName evidence="2">Peptidase M1 membrane alanine aminopeptidase domain-containing protein</fullName>
    </recommendedName>
</protein>
<feature type="transmembrane region" description="Helical" evidence="1">
    <location>
        <begin position="52"/>
        <end position="71"/>
    </location>
</feature>
<dbReference type="SUPFAM" id="SSF55486">
    <property type="entry name" value="Metalloproteases ('zincins'), catalytic domain"/>
    <property type="match status" value="1"/>
</dbReference>
<feature type="transmembrane region" description="Helical" evidence="1">
    <location>
        <begin position="92"/>
        <end position="113"/>
    </location>
</feature>
<organism evidence="3 4">
    <name type="scientific">Alteromonas sediminis</name>
    <dbReference type="NCBI Taxonomy" id="2259342"/>
    <lineage>
        <taxon>Bacteria</taxon>
        <taxon>Pseudomonadati</taxon>
        <taxon>Pseudomonadota</taxon>
        <taxon>Gammaproteobacteria</taxon>
        <taxon>Alteromonadales</taxon>
        <taxon>Alteromonadaceae</taxon>
        <taxon>Alteromonas/Salinimonas group</taxon>
        <taxon>Alteromonas</taxon>
    </lineage>
</organism>
<evidence type="ECO:0000313" key="4">
    <source>
        <dbReference type="Proteomes" id="UP000275281"/>
    </source>
</evidence>
<dbReference type="Gene3D" id="1.10.390.10">
    <property type="entry name" value="Neutral Protease Domain 2"/>
    <property type="match status" value="1"/>
</dbReference>
<dbReference type="EMBL" id="RPOK01000003">
    <property type="protein sequence ID" value="RPJ66566.1"/>
    <property type="molecule type" value="Genomic_DNA"/>
</dbReference>
<feature type="transmembrane region" description="Helical" evidence="1">
    <location>
        <begin position="227"/>
        <end position="248"/>
    </location>
</feature>
<feature type="transmembrane region" description="Helical" evidence="1">
    <location>
        <begin position="461"/>
        <end position="485"/>
    </location>
</feature>
<feature type="transmembrane region" description="Helical" evidence="1">
    <location>
        <begin position="309"/>
        <end position="326"/>
    </location>
</feature>
<keyword evidence="1" id="KW-0472">Membrane</keyword>